<organism evidence="2 3">
    <name type="scientific">Mycobacterium [tuberculosis] TKK-01-0051</name>
    <dbReference type="NCBI Taxonomy" id="1324261"/>
    <lineage>
        <taxon>Bacteria</taxon>
        <taxon>Bacillati</taxon>
        <taxon>Actinomycetota</taxon>
        <taxon>Actinomycetes</taxon>
        <taxon>Mycobacteriales</taxon>
        <taxon>Mycobacteriaceae</taxon>
        <taxon>Mycobacterium</taxon>
        <taxon>Mycobacterium avium complex (MAC)</taxon>
    </lineage>
</organism>
<keyword evidence="3" id="KW-1185">Reference proteome</keyword>
<gene>
    <name evidence="2" type="ORF">K875_00076</name>
</gene>
<dbReference type="EMBL" id="JLXW01000001">
    <property type="protein sequence ID" value="KBZ69361.1"/>
    <property type="molecule type" value="Genomic_DNA"/>
</dbReference>
<evidence type="ECO:0000313" key="3">
    <source>
        <dbReference type="Proteomes" id="UP000025947"/>
    </source>
</evidence>
<dbReference type="HOGENOM" id="CLU_1203773_0_0_11"/>
<feature type="region of interest" description="Disordered" evidence="1">
    <location>
        <begin position="200"/>
        <end position="230"/>
    </location>
</feature>
<protein>
    <submittedName>
        <fullName evidence="2">Uncharacterized protein</fullName>
    </submittedName>
</protein>
<accession>A0A051ULA0</accession>
<evidence type="ECO:0000313" key="2">
    <source>
        <dbReference type="EMBL" id="KBZ69361.1"/>
    </source>
</evidence>
<comment type="caution">
    <text evidence="2">The sequence shown here is derived from an EMBL/GenBank/DDBJ whole genome shotgun (WGS) entry which is preliminary data.</text>
</comment>
<name>A0A051ULA0_9MYCO</name>
<sequence>MVEAWVDDYIQLGDQRVCQKELRTEILARCKQLDPSDRHVLHATFFGAKPVTSDVENLLLYNVGSFAVAGRNGIRFEYGAGVPQTPDGAQYRFCYRYTLVPRTSAFTKWQQGRSLASFDWTDLGAFKGDKKLTSTRTPSASRSATTARPAWRKVSHQDLAVGAVRLVQVVGQLLQPIGIGGHQNQVITIGGAAASETFAEAQRRSGDQRDGPRHATPPPGLAVTGCSVSV</sequence>
<dbReference type="AlphaFoldDB" id="A0A051ULA0"/>
<feature type="compositionally biased region" description="Basic and acidic residues" evidence="1">
    <location>
        <begin position="201"/>
        <end position="213"/>
    </location>
</feature>
<dbReference type="Proteomes" id="UP000025947">
    <property type="component" value="Unassembled WGS sequence"/>
</dbReference>
<evidence type="ECO:0000256" key="1">
    <source>
        <dbReference type="SAM" id="MobiDB-lite"/>
    </source>
</evidence>
<proteinExistence type="predicted"/>
<reference evidence="2 3" key="1">
    <citation type="submission" date="2014-04" db="EMBL/GenBank/DDBJ databases">
        <title>The Genome Sequence of Mycobacterium tuberculosis TKK-01-0051.</title>
        <authorList>
            <consortium name="The Broad Institute Genomics Platform"/>
            <consortium name="The Broad Institute Genome Sequencing Center for Infectious Disease"/>
            <person name="Earl A.M."/>
            <person name="Cohen K."/>
            <person name="Pym A."/>
            <person name="Bishai W."/>
            <person name="Maharaj K."/>
            <person name="Desjardins C."/>
            <person name="Abeel T."/>
            <person name="Young S."/>
            <person name="Zeng Q."/>
            <person name="Gargeya S."/>
            <person name="Abouelleil A."/>
            <person name="Alvarado L."/>
            <person name="Chapman S.B."/>
            <person name="Gainer-Dewar J."/>
            <person name="Goldberg J."/>
            <person name="Griggs A."/>
            <person name="Gujja S."/>
            <person name="Hansen M."/>
            <person name="Howarth C."/>
            <person name="Imamovic A."/>
            <person name="Larimer J."/>
            <person name="Murphy C."/>
            <person name="Naylor J."/>
            <person name="Pearson M."/>
            <person name="Poon T.W."/>
            <person name="Priest M."/>
            <person name="Roberts A."/>
            <person name="Saif S."/>
            <person name="Shea T."/>
            <person name="Sykes S."/>
            <person name="Wortman J."/>
            <person name="Nusbaum C."/>
            <person name="Birren B."/>
        </authorList>
    </citation>
    <scope>NUCLEOTIDE SEQUENCE [LARGE SCALE GENOMIC DNA]</scope>
    <source>
        <strain evidence="2 3">TKK-01-0051</strain>
    </source>
</reference>